<keyword evidence="1" id="KW-0808">Transferase</keyword>
<accession>A0A845QDQ1</accession>
<gene>
    <name evidence="1" type="ORF">GTQ45_13210</name>
</gene>
<dbReference type="Pfam" id="PF13578">
    <property type="entry name" value="Methyltransf_24"/>
    <property type="match status" value="1"/>
</dbReference>
<dbReference type="CDD" id="cd02440">
    <property type="entry name" value="AdoMet_MTases"/>
    <property type="match status" value="1"/>
</dbReference>
<protein>
    <submittedName>
        <fullName evidence="1">Methyltransferase domain-containing protein</fullName>
    </submittedName>
</protein>
<dbReference type="Gene3D" id="3.40.50.150">
    <property type="entry name" value="Vaccinia Virus protein VP39"/>
    <property type="match status" value="1"/>
</dbReference>
<dbReference type="GeneID" id="300653801"/>
<dbReference type="SUPFAM" id="SSF53335">
    <property type="entry name" value="S-adenosyl-L-methionine-dependent methyltransferases"/>
    <property type="match status" value="1"/>
</dbReference>
<dbReference type="GO" id="GO:0032259">
    <property type="term" value="P:methylation"/>
    <property type="evidence" value="ECO:0007669"/>
    <property type="project" value="UniProtKB-KW"/>
</dbReference>
<dbReference type="RefSeq" id="WP_160588726.1">
    <property type="nucleotide sequence ID" value="NZ_BMHN01000001.1"/>
</dbReference>
<name>A0A845QDQ1_9HYPH</name>
<sequence>MGQAQPLPAALEAIEARAAALGFDMNSDREVGRLLAALAASKPGGRMLELGTGCGLGAAWLLHGMDAQASLLTIDTDETAQAVARDTLGADGRVRFLLEDGGTALAQMAAAEFDLIFADAWPGKFSHLDEALAALGPGGVYVIDDLLPRPNWPDGHQANVDRLLADLAGRDGFVFAQMGWATGVAMLVRQAA</sequence>
<dbReference type="OrthoDB" id="484536at2"/>
<proteinExistence type="predicted"/>
<dbReference type="PANTHER" id="PTHR43167">
    <property type="entry name" value="PUTATIVE (AFU_ORTHOLOGUE AFUA_6G01830)-RELATED"/>
    <property type="match status" value="1"/>
</dbReference>
<dbReference type="InterPro" id="IPR029063">
    <property type="entry name" value="SAM-dependent_MTases_sf"/>
</dbReference>
<reference evidence="1 2" key="1">
    <citation type="journal article" date="2016" name="Int. J. Syst. Evol. Microbiol.">
        <title>Pyruvatibacter mobilis gen. nov., sp. nov., a marine bacterium from the culture broth of Picochlorum sp. 122.</title>
        <authorList>
            <person name="Wang G."/>
            <person name="Tang M."/>
            <person name="Wu H."/>
            <person name="Dai S."/>
            <person name="Li T."/>
            <person name="Chen C."/>
            <person name="He H."/>
            <person name="Fan J."/>
            <person name="Xiang W."/>
            <person name="Li X."/>
        </authorList>
    </citation>
    <scope>NUCLEOTIDE SEQUENCE [LARGE SCALE GENOMIC DNA]</scope>
    <source>
        <strain evidence="1 2">GYP-11</strain>
    </source>
</reference>
<dbReference type="EMBL" id="WXYQ01000011">
    <property type="protein sequence ID" value="NBG96693.1"/>
    <property type="molecule type" value="Genomic_DNA"/>
</dbReference>
<dbReference type="AlphaFoldDB" id="A0A845QDQ1"/>
<keyword evidence="1" id="KW-0489">Methyltransferase</keyword>
<dbReference type="GO" id="GO:0008168">
    <property type="term" value="F:methyltransferase activity"/>
    <property type="evidence" value="ECO:0007669"/>
    <property type="project" value="UniProtKB-KW"/>
</dbReference>
<dbReference type="PANTHER" id="PTHR43167:SF1">
    <property type="entry name" value="PUTATIVE (AFU_ORTHOLOGUE AFUA_6G01830)-RELATED"/>
    <property type="match status" value="1"/>
</dbReference>
<organism evidence="1 2">
    <name type="scientific">Pyruvatibacter mobilis</name>
    <dbReference type="NCBI Taxonomy" id="1712261"/>
    <lineage>
        <taxon>Bacteria</taxon>
        <taxon>Pseudomonadati</taxon>
        <taxon>Pseudomonadota</taxon>
        <taxon>Alphaproteobacteria</taxon>
        <taxon>Hyphomicrobiales</taxon>
        <taxon>Parvibaculaceae</taxon>
        <taxon>Pyruvatibacter</taxon>
    </lineage>
</organism>
<evidence type="ECO:0000313" key="1">
    <source>
        <dbReference type="EMBL" id="NBG96693.1"/>
    </source>
</evidence>
<evidence type="ECO:0000313" key="2">
    <source>
        <dbReference type="Proteomes" id="UP000470384"/>
    </source>
</evidence>
<comment type="caution">
    <text evidence="1">The sequence shown here is derived from an EMBL/GenBank/DDBJ whole genome shotgun (WGS) entry which is preliminary data.</text>
</comment>
<keyword evidence="2" id="KW-1185">Reference proteome</keyword>
<dbReference type="Proteomes" id="UP000470384">
    <property type="component" value="Unassembled WGS sequence"/>
</dbReference>